<feature type="domain" description="N-end aminoacyl transferase N-terminal" evidence="5">
    <location>
        <begin position="31"/>
        <end position="121"/>
    </location>
</feature>
<keyword evidence="3" id="KW-0808">Transferase</keyword>
<organism evidence="7 8">
    <name type="scientific">[Candida] subhashii</name>
    <dbReference type="NCBI Taxonomy" id="561895"/>
    <lineage>
        <taxon>Eukaryota</taxon>
        <taxon>Fungi</taxon>
        <taxon>Dikarya</taxon>
        <taxon>Ascomycota</taxon>
        <taxon>Saccharomycotina</taxon>
        <taxon>Pichiomycetes</taxon>
        <taxon>Debaryomycetaceae</taxon>
        <taxon>Spathaspora</taxon>
    </lineage>
</organism>
<protein>
    <recommendedName>
        <fullName evidence="2">arginyltransferase</fullName>
        <ecNumber evidence="2">2.3.2.8</ecNumber>
    </recommendedName>
</protein>
<dbReference type="GeneID" id="73469860"/>
<accession>A0A8J5UN19</accession>
<comment type="caution">
    <text evidence="7">The sequence shown here is derived from an EMBL/GenBank/DDBJ whole genome shotgun (WGS) entry which is preliminary data.</text>
</comment>
<evidence type="ECO:0000259" key="6">
    <source>
        <dbReference type="Pfam" id="PF04377"/>
    </source>
</evidence>
<evidence type="ECO:0000313" key="8">
    <source>
        <dbReference type="Proteomes" id="UP000694255"/>
    </source>
</evidence>
<keyword evidence="8" id="KW-1185">Reference proteome</keyword>
<name>A0A8J5UN19_9ASCO</name>
<dbReference type="GO" id="GO:0004057">
    <property type="term" value="F:arginyl-tRNA--protein transferase activity"/>
    <property type="evidence" value="ECO:0007669"/>
    <property type="project" value="UniProtKB-EC"/>
</dbReference>
<dbReference type="EMBL" id="JAGSYN010000138">
    <property type="protein sequence ID" value="KAG7663407.1"/>
    <property type="molecule type" value="Genomic_DNA"/>
</dbReference>
<gene>
    <name evidence="7" type="ORF">J8A68_003059</name>
</gene>
<dbReference type="Pfam" id="PF04377">
    <property type="entry name" value="ATE_C"/>
    <property type="match status" value="1"/>
</dbReference>
<dbReference type="AlphaFoldDB" id="A0A8J5UN19"/>
<evidence type="ECO:0000256" key="2">
    <source>
        <dbReference type="ARBA" id="ARBA00012025"/>
    </source>
</evidence>
<evidence type="ECO:0000256" key="3">
    <source>
        <dbReference type="ARBA" id="ARBA00022679"/>
    </source>
</evidence>
<sequence length="501" mass="58747">MGSSTSLPHPPQNDSMTVLQLSLPRYLQDRQCGYCHLSKPDYFSLESRKQHAEDYPPPQSIIIGTHVFSMSCRDYDEFINQGYRRSGSFMYKPDQLRTCCRQFTIRTNVEYLGKLNKEQRKVINRFIKEICPNGMEPPKKHAEFDYTRLIKAQQGSKRFRTRFEPSKFSKEKYELYKKYQMKVHGDKESEVHESSFKRFLCDTPFSDEEINGNESQWELLQNWVKNWNPDHHQTVSGENKRIGPTHELYYLDDKLIAFSVLDFLPTILSSIYFVWDPDYAHLSLGTLSALKEIQMCHELGLGYYYLGYYIEDCPKMVYKGKFGGEILDIVNETYFPMEIIKPYISGDRLFVMGEEDKLDEYSQELEIENDGYPIDVTKSRFKDKKLTNVAENIYGNPEVEKRAEEAAKTLLVKYGIYYDFDDVGGEEIPMVVPGITPLWQIVEWFETGVLDEDFPIRFYYRYNKKRMSLCLGDLTDQGKALVINCIRMFGIEKVERCEIAL</sequence>
<dbReference type="Proteomes" id="UP000694255">
    <property type="component" value="Unassembled WGS sequence"/>
</dbReference>
<dbReference type="GO" id="GO:0005737">
    <property type="term" value="C:cytoplasm"/>
    <property type="evidence" value="ECO:0007669"/>
    <property type="project" value="TreeGrafter"/>
</dbReference>
<dbReference type="OrthoDB" id="74183at2759"/>
<reference evidence="7 8" key="1">
    <citation type="journal article" date="2021" name="DNA Res.">
        <title>Genome analysis of Candida subhashii reveals its hybrid nature and dual mitochondrial genome conformations.</title>
        <authorList>
            <person name="Mixao V."/>
            <person name="Hegedusova E."/>
            <person name="Saus E."/>
            <person name="Pryszcz L.P."/>
            <person name="Cillingova A."/>
            <person name="Nosek J."/>
            <person name="Gabaldon T."/>
        </authorList>
    </citation>
    <scope>NUCLEOTIDE SEQUENCE [LARGE SCALE GENOMIC DNA]</scope>
    <source>
        <strain evidence="7 8">CBS 10753</strain>
    </source>
</reference>
<proteinExistence type="inferred from homology"/>
<dbReference type="InterPro" id="IPR007472">
    <property type="entry name" value="N-end_Aminoacyl_Trfase_C"/>
</dbReference>
<dbReference type="RefSeq" id="XP_049263639.1">
    <property type="nucleotide sequence ID" value="XM_049406874.1"/>
</dbReference>
<dbReference type="EC" id="2.3.2.8" evidence="2"/>
<comment type="similarity">
    <text evidence="1">Belongs to the R-transferase family.</text>
</comment>
<evidence type="ECO:0000259" key="5">
    <source>
        <dbReference type="Pfam" id="PF04376"/>
    </source>
</evidence>
<keyword evidence="4" id="KW-0012">Acyltransferase</keyword>
<evidence type="ECO:0000256" key="1">
    <source>
        <dbReference type="ARBA" id="ARBA00009991"/>
    </source>
</evidence>
<evidence type="ECO:0000313" key="7">
    <source>
        <dbReference type="EMBL" id="KAG7663407.1"/>
    </source>
</evidence>
<evidence type="ECO:0000256" key="4">
    <source>
        <dbReference type="ARBA" id="ARBA00023315"/>
    </source>
</evidence>
<feature type="domain" description="N-end rule aminoacyl transferase C-terminal" evidence="6">
    <location>
        <begin position="171"/>
        <end position="323"/>
    </location>
</feature>
<dbReference type="PANTHER" id="PTHR21367">
    <property type="entry name" value="ARGININE-TRNA-PROTEIN TRANSFERASE 1"/>
    <property type="match status" value="1"/>
</dbReference>
<dbReference type="InterPro" id="IPR007471">
    <property type="entry name" value="N-end_Aminoacyl_Trfase_N"/>
</dbReference>
<dbReference type="Pfam" id="PF04376">
    <property type="entry name" value="ATE_N"/>
    <property type="match status" value="1"/>
</dbReference>
<dbReference type="InterPro" id="IPR030700">
    <property type="entry name" value="N-end_Aminoacyl_Trfase"/>
</dbReference>
<dbReference type="PANTHER" id="PTHR21367:SF1">
    <property type="entry name" value="ARGINYL-TRNA--PROTEIN TRANSFERASE 1"/>
    <property type="match status" value="1"/>
</dbReference>